<feature type="transmembrane region" description="Helical" evidence="9">
    <location>
        <begin position="185"/>
        <end position="210"/>
    </location>
</feature>
<evidence type="ECO:0000313" key="11">
    <source>
        <dbReference type="EMBL" id="MFC6006540.1"/>
    </source>
</evidence>
<evidence type="ECO:0000313" key="12">
    <source>
        <dbReference type="Proteomes" id="UP001596189"/>
    </source>
</evidence>
<feature type="transmembrane region" description="Helical" evidence="9">
    <location>
        <begin position="59"/>
        <end position="78"/>
    </location>
</feature>
<dbReference type="Pfam" id="PF02080">
    <property type="entry name" value="TrkA_C"/>
    <property type="match status" value="1"/>
</dbReference>
<feature type="transmembrane region" description="Helical" evidence="9">
    <location>
        <begin position="6"/>
        <end position="28"/>
    </location>
</feature>
<gene>
    <name evidence="11" type="ORF">ACFQDO_05290</name>
</gene>
<name>A0ABW1JC31_9ACTN</name>
<proteinExistence type="predicted"/>
<feature type="transmembrane region" description="Helical" evidence="9">
    <location>
        <begin position="245"/>
        <end position="263"/>
    </location>
</feature>
<comment type="caution">
    <text evidence="11">The sequence shown here is derived from an EMBL/GenBank/DDBJ whole genome shotgun (WGS) entry which is preliminary data.</text>
</comment>
<keyword evidence="2" id="KW-0813">Transport</keyword>
<evidence type="ECO:0000256" key="7">
    <source>
        <dbReference type="ARBA" id="ARBA00023065"/>
    </source>
</evidence>
<dbReference type="PANTHER" id="PTHR32507">
    <property type="entry name" value="NA(+)/H(+) ANTIPORTER 1"/>
    <property type="match status" value="1"/>
</dbReference>
<keyword evidence="3" id="KW-0050">Antiport</keyword>
<dbReference type="InterPro" id="IPR038770">
    <property type="entry name" value="Na+/solute_symporter_sf"/>
</dbReference>
<evidence type="ECO:0000259" key="10">
    <source>
        <dbReference type="PROSITE" id="PS51202"/>
    </source>
</evidence>
<keyword evidence="5 9" id="KW-0812">Transmembrane</keyword>
<feature type="transmembrane region" description="Helical" evidence="9">
    <location>
        <begin position="275"/>
        <end position="295"/>
    </location>
</feature>
<dbReference type="NCBIfam" id="NF003716">
    <property type="entry name" value="PRK05326.1-3"/>
    <property type="match status" value="1"/>
</dbReference>
<keyword evidence="7" id="KW-0406">Ion transport</keyword>
<evidence type="ECO:0000256" key="4">
    <source>
        <dbReference type="ARBA" id="ARBA00022475"/>
    </source>
</evidence>
<keyword evidence="4" id="KW-1003">Cell membrane</keyword>
<dbReference type="EMBL" id="JBHSRD010000003">
    <property type="protein sequence ID" value="MFC6006540.1"/>
    <property type="molecule type" value="Genomic_DNA"/>
</dbReference>
<evidence type="ECO:0000256" key="9">
    <source>
        <dbReference type="SAM" id="Phobius"/>
    </source>
</evidence>
<evidence type="ECO:0000256" key="3">
    <source>
        <dbReference type="ARBA" id="ARBA00022449"/>
    </source>
</evidence>
<evidence type="ECO:0000256" key="6">
    <source>
        <dbReference type="ARBA" id="ARBA00022989"/>
    </source>
</evidence>
<dbReference type="Gene3D" id="3.30.70.1450">
    <property type="entry name" value="Regulator of K+ conductance, C-terminal domain"/>
    <property type="match status" value="1"/>
</dbReference>
<evidence type="ECO:0000256" key="2">
    <source>
        <dbReference type="ARBA" id="ARBA00022448"/>
    </source>
</evidence>
<dbReference type="Pfam" id="PF00999">
    <property type="entry name" value="Na_H_Exchanger"/>
    <property type="match status" value="1"/>
</dbReference>
<dbReference type="InterPro" id="IPR006153">
    <property type="entry name" value="Cation/H_exchanger_TM"/>
</dbReference>
<keyword evidence="6 9" id="KW-1133">Transmembrane helix</keyword>
<keyword evidence="12" id="KW-1185">Reference proteome</keyword>
<dbReference type="NCBIfam" id="NF003715">
    <property type="entry name" value="PRK05326.1-2"/>
    <property type="match status" value="1"/>
</dbReference>
<evidence type="ECO:0000256" key="1">
    <source>
        <dbReference type="ARBA" id="ARBA00004651"/>
    </source>
</evidence>
<dbReference type="PROSITE" id="PS51202">
    <property type="entry name" value="RCK_C"/>
    <property type="match status" value="1"/>
</dbReference>
<feature type="transmembrane region" description="Helical" evidence="9">
    <location>
        <begin position="90"/>
        <end position="115"/>
    </location>
</feature>
<protein>
    <submittedName>
        <fullName evidence="11">Potassium/proton antiporter</fullName>
    </submittedName>
</protein>
<sequence>MTVDLLNQSLLVGAVVVLVAVAAVRFSLSSGLPSLLLYLGLGVVLGEAGPLGIKFDNQELTQVLGFSALALILAEGGLTTRWTTVRHALAPASVLATVGVLVSVLVVGAAAHLLLDLPWTVAMLVGAVLSSTDAAAVFSVLRRVPIHPRLAGVLEAESGLNDAPVVLLVVVLSEQATSHGAHHTWYELVALGVFELAAGAAIGLAIGWLGAQGLRRLALPSSALTSLAVLALTITAYALGANLHASGFLAVYVAGLVLGNAEMPHRAAVRGFAEAVGWLAQIGLFVLLGLLASPSDLRDQLWPALALGAVLLLLARPLSVLVSLTPFRMPWRQQAFLSWAGLRGAVPVVLATVPVTTGVPGVEWLFDLVFVLVVVFTLVQGPTLPFMARKLGVEHTMDSRDLAVESAPLDELGAEILQVRIGQDSRLHGLEVFELRLPRGANIALVVREGESFVPGDRTVLRRGDQLLVVATQKVRRDTQRRLRALSMGGRLALWGKRAERQPGRRLP</sequence>
<accession>A0ABW1JC31</accession>
<comment type="subcellular location">
    <subcellularLocation>
        <location evidence="1">Cell membrane</location>
        <topology evidence="1">Multi-pass membrane protein</topology>
    </subcellularLocation>
</comment>
<dbReference type="RefSeq" id="WP_345718025.1">
    <property type="nucleotide sequence ID" value="NZ_BAABFP010000008.1"/>
</dbReference>
<dbReference type="SUPFAM" id="SSF116726">
    <property type="entry name" value="TrkA C-terminal domain-like"/>
    <property type="match status" value="1"/>
</dbReference>
<dbReference type="PANTHER" id="PTHR32507:SF7">
    <property type="entry name" value="K(+)_H(+) ANTIPORTER NHAP2"/>
    <property type="match status" value="1"/>
</dbReference>
<feature type="transmembrane region" description="Helical" evidence="9">
    <location>
        <begin position="301"/>
        <end position="324"/>
    </location>
</feature>
<reference evidence="12" key="1">
    <citation type="journal article" date="2019" name="Int. J. Syst. Evol. Microbiol.">
        <title>The Global Catalogue of Microorganisms (GCM) 10K type strain sequencing project: providing services to taxonomists for standard genome sequencing and annotation.</title>
        <authorList>
            <consortium name="The Broad Institute Genomics Platform"/>
            <consortium name="The Broad Institute Genome Sequencing Center for Infectious Disease"/>
            <person name="Wu L."/>
            <person name="Ma J."/>
        </authorList>
    </citation>
    <scope>NUCLEOTIDE SEQUENCE [LARGE SCALE GENOMIC DNA]</scope>
    <source>
        <strain evidence="12">KACC 14249</strain>
    </source>
</reference>
<feature type="transmembrane region" description="Helical" evidence="9">
    <location>
        <begin position="336"/>
        <end position="356"/>
    </location>
</feature>
<evidence type="ECO:0000256" key="5">
    <source>
        <dbReference type="ARBA" id="ARBA00022692"/>
    </source>
</evidence>
<dbReference type="Gene3D" id="1.20.1530.20">
    <property type="match status" value="1"/>
</dbReference>
<dbReference type="Proteomes" id="UP001596189">
    <property type="component" value="Unassembled WGS sequence"/>
</dbReference>
<feature type="transmembrane region" description="Helical" evidence="9">
    <location>
        <begin position="35"/>
        <end position="53"/>
    </location>
</feature>
<dbReference type="InterPro" id="IPR036721">
    <property type="entry name" value="RCK_C_sf"/>
</dbReference>
<organism evidence="11 12">
    <name type="scientific">Angustibacter luteus</name>
    <dbReference type="NCBI Taxonomy" id="658456"/>
    <lineage>
        <taxon>Bacteria</taxon>
        <taxon>Bacillati</taxon>
        <taxon>Actinomycetota</taxon>
        <taxon>Actinomycetes</taxon>
        <taxon>Kineosporiales</taxon>
        <taxon>Kineosporiaceae</taxon>
    </lineage>
</organism>
<feature type="domain" description="RCK C-terminal" evidence="10">
    <location>
        <begin position="404"/>
        <end position="486"/>
    </location>
</feature>
<dbReference type="InterPro" id="IPR006037">
    <property type="entry name" value="RCK_C"/>
</dbReference>
<feature type="transmembrane region" description="Helical" evidence="9">
    <location>
        <begin position="368"/>
        <end position="388"/>
    </location>
</feature>
<feature type="transmembrane region" description="Helical" evidence="9">
    <location>
        <begin position="217"/>
        <end position="239"/>
    </location>
</feature>
<keyword evidence="8 9" id="KW-0472">Membrane</keyword>
<evidence type="ECO:0000256" key="8">
    <source>
        <dbReference type="ARBA" id="ARBA00023136"/>
    </source>
</evidence>